<organism evidence="1 2">
    <name type="scientific">Robertmurraya siralis</name>
    <dbReference type="NCBI Taxonomy" id="77777"/>
    <lineage>
        <taxon>Bacteria</taxon>
        <taxon>Bacillati</taxon>
        <taxon>Bacillota</taxon>
        <taxon>Bacilli</taxon>
        <taxon>Bacillales</taxon>
        <taxon>Bacillaceae</taxon>
        <taxon>Robertmurraya</taxon>
    </lineage>
</organism>
<dbReference type="AlphaFoldDB" id="A0A919WJ73"/>
<comment type="caution">
    <text evidence="1">The sequence shown here is derived from an EMBL/GenBank/DDBJ whole genome shotgun (WGS) entry which is preliminary data.</text>
</comment>
<protein>
    <submittedName>
        <fullName evidence="1">Uncharacterized protein</fullName>
    </submittedName>
</protein>
<dbReference type="EMBL" id="BORC01000005">
    <property type="protein sequence ID" value="GIN63030.1"/>
    <property type="molecule type" value="Genomic_DNA"/>
</dbReference>
<reference evidence="1" key="1">
    <citation type="submission" date="2021-03" db="EMBL/GenBank/DDBJ databases">
        <title>Antimicrobial resistance genes in bacteria isolated from Japanese honey, and their potential for conferring macrolide and lincosamide resistance in the American foulbrood pathogen Paenibacillus larvae.</title>
        <authorList>
            <person name="Okamoto M."/>
            <person name="Kumagai M."/>
            <person name="Kanamori H."/>
            <person name="Takamatsu D."/>
        </authorList>
    </citation>
    <scope>NUCLEOTIDE SEQUENCE</scope>
    <source>
        <strain evidence="1">J27TS8</strain>
    </source>
</reference>
<sequence length="72" mass="8102">MRVTANNTAARTTIGFIFNILLEPPYVSFVRVEVLSFHTYGGGQANMYKFLNLIKIKGKCIIFSLINQNSLC</sequence>
<dbReference type="Proteomes" id="UP000682111">
    <property type="component" value="Unassembled WGS sequence"/>
</dbReference>
<evidence type="ECO:0000313" key="2">
    <source>
        <dbReference type="Proteomes" id="UP000682111"/>
    </source>
</evidence>
<keyword evidence="2" id="KW-1185">Reference proteome</keyword>
<proteinExistence type="predicted"/>
<evidence type="ECO:0000313" key="1">
    <source>
        <dbReference type="EMBL" id="GIN63030.1"/>
    </source>
</evidence>
<name>A0A919WJ73_9BACI</name>
<accession>A0A919WJ73</accession>
<gene>
    <name evidence="1" type="ORF">J27TS8_30230</name>
</gene>